<evidence type="ECO:0000313" key="3">
    <source>
        <dbReference type="Proteomes" id="UP000578531"/>
    </source>
</evidence>
<organism evidence="2 3">
    <name type="scientific">Letharia columbiana</name>
    <dbReference type="NCBI Taxonomy" id="112416"/>
    <lineage>
        <taxon>Eukaryota</taxon>
        <taxon>Fungi</taxon>
        <taxon>Dikarya</taxon>
        <taxon>Ascomycota</taxon>
        <taxon>Pezizomycotina</taxon>
        <taxon>Lecanoromycetes</taxon>
        <taxon>OSLEUM clade</taxon>
        <taxon>Lecanoromycetidae</taxon>
        <taxon>Lecanorales</taxon>
        <taxon>Lecanorineae</taxon>
        <taxon>Parmeliaceae</taxon>
        <taxon>Letharia</taxon>
    </lineage>
</organism>
<dbReference type="GeneID" id="59290160"/>
<protein>
    <submittedName>
        <fullName evidence="2">Uncharacterized protein</fullName>
    </submittedName>
</protein>
<keyword evidence="1" id="KW-0732">Signal</keyword>
<dbReference type="RefSeq" id="XP_037162637.1">
    <property type="nucleotide sequence ID" value="XM_037310404.1"/>
</dbReference>
<keyword evidence="3" id="KW-1185">Reference proteome</keyword>
<dbReference type="Proteomes" id="UP000578531">
    <property type="component" value="Unassembled WGS sequence"/>
</dbReference>
<evidence type="ECO:0000313" key="2">
    <source>
        <dbReference type="EMBL" id="KAF6233215.1"/>
    </source>
</evidence>
<dbReference type="AlphaFoldDB" id="A0A8H6L2L0"/>
<proteinExistence type="predicted"/>
<gene>
    <name evidence="2" type="ORF">HO173_008504</name>
</gene>
<comment type="caution">
    <text evidence="2">The sequence shown here is derived from an EMBL/GenBank/DDBJ whole genome shotgun (WGS) entry which is preliminary data.</text>
</comment>
<sequence>MNPTRPLQTWLFLVLIVQALVVQYVQGRELNFTELFLLSGQSSSIDRLNQTLLPQDISASRPAVFCDGNEYGKDLVVADCRDAITGIRRNTQRVRFGERSADIRTWDVGLPSRQIGLQGLCTVQLEFKPGKSSAIATSLVVFQAAVAVLGTCVAGTGINTGGLAIDIGGDNNLGVALASYDPHVHCVDGSIGPPGSTVPPLKSCNAVVGFMFATKDVISFGKPGSGASRIVPGVDASPDHQCVLEVDTTGPMDNVSWYDIWAAAVAVTGMCVRSGKTGKATGLGENGNIFITMWNPSSASGVPVITRNTTLISNVRELEASNDSWSTA</sequence>
<feature type="signal peptide" evidence="1">
    <location>
        <begin position="1"/>
        <end position="27"/>
    </location>
</feature>
<accession>A0A8H6L2L0</accession>
<dbReference type="OrthoDB" id="5328363at2759"/>
<dbReference type="EMBL" id="JACCJC010000040">
    <property type="protein sequence ID" value="KAF6233215.1"/>
    <property type="molecule type" value="Genomic_DNA"/>
</dbReference>
<evidence type="ECO:0000256" key="1">
    <source>
        <dbReference type="SAM" id="SignalP"/>
    </source>
</evidence>
<reference evidence="2 3" key="1">
    <citation type="journal article" date="2020" name="Genomics">
        <title>Complete, high-quality genomes from long-read metagenomic sequencing of two wolf lichen thalli reveals enigmatic genome architecture.</title>
        <authorList>
            <person name="McKenzie S.K."/>
            <person name="Walston R.F."/>
            <person name="Allen J.L."/>
        </authorList>
    </citation>
    <scope>NUCLEOTIDE SEQUENCE [LARGE SCALE GENOMIC DNA]</scope>
    <source>
        <strain evidence="2">WasteWater2</strain>
    </source>
</reference>
<feature type="chain" id="PRO_5034323756" evidence="1">
    <location>
        <begin position="28"/>
        <end position="328"/>
    </location>
</feature>
<name>A0A8H6L2L0_9LECA</name>